<dbReference type="PANTHER" id="PTHR35788">
    <property type="entry name" value="EXPORTED PROTEIN-RELATED"/>
    <property type="match status" value="1"/>
</dbReference>
<evidence type="ECO:0000313" key="3">
    <source>
        <dbReference type="EMBL" id="MPN02605.1"/>
    </source>
</evidence>
<reference evidence="3" key="1">
    <citation type="submission" date="2019-08" db="EMBL/GenBank/DDBJ databases">
        <authorList>
            <person name="Kucharzyk K."/>
            <person name="Murdoch R.W."/>
            <person name="Higgins S."/>
            <person name="Loffler F."/>
        </authorList>
    </citation>
    <scope>NUCLEOTIDE SEQUENCE</scope>
</reference>
<accession>A0A645EKP2</accession>
<comment type="caution">
    <text evidence="3">The sequence shown here is derived from an EMBL/GenBank/DDBJ whole genome shotgun (WGS) entry which is preliminary data.</text>
</comment>
<dbReference type="Gene3D" id="2.20.230.10">
    <property type="entry name" value="Resuscitation-promoting factor rpfb"/>
    <property type="match status" value="1"/>
</dbReference>
<gene>
    <name evidence="3" type="ORF">SDC9_149821</name>
</gene>
<dbReference type="EMBL" id="VSSQ01048560">
    <property type="protein sequence ID" value="MPN02605.1"/>
    <property type="molecule type" value="Genomic_DNA"/>
</dbReference>
<dbReference type="Pfam" id="PF04294">
    <property type="entry name" value="VanW"/>
    <property type="match status" value="1"/>
</dbReference>
<evidence type="ECO:0000259" key="2">
    <source>
        <dbReference type="PROSITE" id="PS51109"/>
    </source>
</evidence>
<dbReference type="SMART" id="SM01208">
    <property type="entry name" value="G5"/>
    <property type="match status" value="1"/>
</dbReference>
<keyword evidence="1" id="KW-0732">Signal</keyword>
<dbReference type="InterPro" id="IPR007391">
    <property type="entry name" value="Vancomycin_resist_VanW"/>
</dbReference>
<dbReference type="AlphaFoldDB" id="A0A645EKP2"/>
<protein>
    <recommendedName>
        <fullName evidence="2">G5 domain-containing protein</fullName>
    </recommendedName>
</protein>
<name>A0A645EKP2_9ZZZZ</name>
<dbReference type="InterPro" id="IPR052913">
    <property type="entry name" value="Glycopeptide_resist_protein"/>
</dbReference>
<dbReference type="Pfam" id="PF07501">
    <property type="entry name" value="G5"/>
    <property type="match status" value="1"/>
</dbReference>
<proteinExistence type="predicted"/>
<evidence type="ECO:0000256" key="1">
    <source>
        <dbReference type="ARBA" id="ARBA00022729"/>
    </source>
</evidence>
<organism evidence="3">
    <name type="scientific">bioreactor metagenome</name>
    <dbReference type="NCBI Taxonomy" id="1076179"/>
    <lineage>
        <taxon>unclassified sequences</taxon>
        <taxon>metagenomes</taxon>
        <taxon>ecological metagenomes</taxon>
    </lineage>
</organism>
<sequence length="140" mass="16138">MSLERSNHTLAPLYIQPGFDATVSEAIDYKFKNTLKYPIYIEGIISKGIVKFNVYSNSSLNNMKYDLVNEIYEKAIPKTIYREDPNLNLGIKKQEQKPHIGYKVKVYIVEKKSGKITNKKLISNDNYDMTNEVIKVGIKK</sequence>
<dbReference type="PROSITE" id="PS51109">
    <property type="entry name" value="G5"/>
    <property type="match status" value="1"/>
</dbReference>
<dbReference type="PANTHER" id="PTHR35788:SF1">
    <property type="entry name" value="EXPORTED PROTEIN"/>
    <property type="match status" value="1"/>
</dbReference>
<dbReference type="InterPro" id="IPR011098">
    <property type="entry name" value="G5_dom"/>
</dbReference>
<feature type="domain" description="G5" evidence="2">
    <location>
        <begin position="60"/>
        <end position="140"/>
    </location>
</feature>